<dbReference type="InterPro" id="IPR032675">
    <property type="entry name" value="LRR_dom_sf"/>
</dbReference>
<gene>
    <name evidence="2" type="ordered locus">sce7717</name>
</gene>
<dbReference type="AlphaFoldDB" id="A9FAB6"/>
<protein>
    <recommendedName>
        <fullName evidence="1">Zer-1-like leucine-rich repeats region domain-containing protein</fullName>
    </recommendedName>
</protein>
<dbReference type="EMBL" id="AM746676">
    <property type="protein sequence ID" value="CAN97886.1"/>
    <property type="molecule type" value="Genomic_DNA"/>
</dbReference>
<name>A9FAB6_SORC5</name>
<accession>A9FAB6</accession>
<proteinExistence type="predicted"/>
<dbReference type="Proteomes" id="UP000002139">
    <property type="component" value="Chromosome"/>
</dbReference>
<dbReference type="KEGG" id="scl:sce7717"/>
<dbReference type="eggNOG" id="COG4886">
    <property type="taxonomic scope" value="Bacteria"/>
</dbReference>
<sequence>MPRKQTVKHTRDDVQRTYVLWYTDDAPARRESVAFFQAAGRLFPAINIPREVRDMSVEEANEYLRIHPTQEQWEGLTLVRPIAESDLSRFEHVNELQRVCLMGGDVSDRGLKHLLWLKQLECLVLYSNQLTDACLETIRQMPSLRTLDMQDSRRVSRSAFEDAVRSLPQIETSYAPLPP</sequence>
<evidence type="ECO:0000313" key="2">
    <source>
        <dbReference type="EMBL" id="CAN97886.1"/>
    </source>
</evidence>
<dbReference type="HOGENOM" id="CLU_1502517_0_0_7"/>
<evidence type="ECO:0000259" key="1">
    <source>
        <dbReference type="Pfam" id="PF25013"/>
    </source>
</evidence>
<dbReference type="BioCyc" id="SCEL448385:SCE_RS39525-MONOMER"/>
<keyword evidence="3" id="KW-1185">Reference proteome</keyword>
<dbReference type="SUPFAM" id="SSF52047">
    <property type="entry name" value="RNI-like"/>
    <property type="match status" value="1"/>
</dbReference>
<dbReference type="Pfam" id="PF25013">
    <property type="entry name" value="LRR_Zer-1"/>
    <property type="match status" value="1"/>
</dbReference>
<evidence type="ECO:0000313" key="3">
    <source>
        <dbReference type="Proteomes" id="UP000002139"/>
    </source>
</evidence>
<dbReference type="InterPro" id="IPR056845">
    <property type="entry name" value="LRR_Zer-1"/>
</dbReference>
<dbReference type="Gene3D" id="3.80.10.10">
    <property type="entry name" value="Ribonuclease Inhibitor"/>
    <property type="match status" value="1"/>
</dbReference>
<dbReference type="STRING" id="448385.sce7717"/>
<reference evidence="2 3" key="1">
    <citation type="journal article" date="2007" name="Nat. Biotechnol.">
        <title>Complete genome sequence of the myxobacterium Sorangium cellulosum.</title>
        <authorList>
            <person name="Schneiker S."/>
            <person name="Perlova O."/>
            <person name="Kaiser O."/>
            <person name="Gerth K."/>
            <person name="Alici A."/>
            <person name="Altmeyer M.O."/>
            <person name="Bartels D."/>
            <person name="Bekel T."/>
            <person name="Beyer S."/>
            <person name="Bode E."/>
            <person name="Bode H.B."/>
            <person name="Bolten C.J."/>
            <person name="Choudhuri J.V."/>
            <person name="Doss S."/>
            <person name="Elnakady Y.A."/>
            <person name="Frank B."/>
            <person name="Gaigalat L."/>
            <person name="Goesmann A."/>
            <person name="Groeger C."/>
            <person name="Gross F."/>
            <person name="Jelsbak L."/>
            <person name="Jelsbak L."/>
            <person name="Kalinowski J."/>
            <person name="Kegler C."/>
            <person name="Knauber T."/>
            <person name="Konietzny S."/>
            <person name="Kopp M."/>
            <person name="Krause L."/>
            <person name="Krug D."/>
            <person name="Linke B."/>
            <person name="Mahmud T."/>
            <person name="Martinez-Arias R."/>
            <person name="McHardy A.C."/>
            <person name="Merai M."/>
            <person name="Meyer F."/>
            <person name="Mormann S."/>
            <person name="Munoz-Dorado J."/>
            <person name="Perez J."/>
            <person name="Pradella S."/>
            <person name="Rachid S."/>
            <person name="Raddatz G."/>
            <person name="Rosenau F."/>
            <person name="Rueckert C."/>
            <person name="Sasse F."/>
            <person name="Scharfe M."/>
            <person name="Schuster S.C."/>
            <person name="Suen G."/>
            <person name="Treuner-Lange A."/>
            <person name="Velicer G.J."/>
            <person name="Vorholter F.-J."/>
            <person name="Weissman K.J."/>
            <person name="Welch R.D."/>
            <person name="Wenzel S.C."/>
            <person name="Whitworth D.E."/>
            <person name="Wilhelm S."/>
            <person name="Wittmann C."/>
            <person name="Bloecker H."/>
            <person name="Puehler A."/>
            <person name="Mueller R."/>
        </authorList>
    </citation>
    <scope>NUCLEOTIDE SEQUENCE [LARGE SCALE GENOMIC DNA]</scope>
    <source>
        <strain evidence="3">So ce56</strain>
    </source>
</reference>
<feature type="domain" description="Zer-1-like leucine-rich repeats region" evidence="1">
    <location>
        <begin position="113"/>
        <end position="173"/>
    </location>
</feature>
<organism evidence="2 3">
    <name type="scientific">Sorangium cellulosum (strain So ce56)</name>
    <name type="common">Polyangium cellulosum (strain So ce56)</name>
    <dbReference type="NCBI Taxonomy" id="448385"/>
    <lineage>
        <taxon>Bacteria</taxon>
        <taxon>Pseudomonadati</taxon>
        <taxon>Myxococcota</taxon>
        <taxon>Polyangia</taxon>
        <taxon>Polyangiales</taxon>
        <taxon>Polyangiaceae</taxon>
        <taxon>Sorangium</taxon>
    </lineage>
</organism>